<organism evidence="1 2">
    <name type="scientific">Aquipluma nitroreducens</name>
    <dbReference type="NCBI Taxonomy" id="2010828"/>
    <lineage>
        <taxon>Bacteria</taxon>
        <taxon>Pseudomonadati</taxon>
        <taxon>Bacteroidota</taxon>
        <taxon>Bacteroidia</taxon>
        <taxon>Marinilabiliales</taxon>
        <taxon>Prolixibacteraceae</taxon>
        <taxon>Aquipluma</taxon>
    </lineage>
</organism>
<dbReference type="KEGG" id="anf:AQPE_0351"/>
<gene>
    <name evidence="1" type="ORF">AQPE_0351</name>
</gene>
<dbReference type="RefSeq" id="WP_318349306.1">
    <property type="nucleotide sequence ID" value="NZ_AP018694.1"/>
</dbReference>
<dbReference type="Proteomes" id="UP001193389">
    <property type="component" value="Chromosome"/>
</dbReference>
<protein>
    <submittedName>
        <fullName evidence="1">Uncharacterized protein</fullName>
    </submittedName>
</protein>
<evidence type="ECO:0000313" key="1">
    <source>
        <dbReference type="EMBL" id="BBE16214.1"/>
    </source>
</evidence>
<name>A0A5K7S4D3_9BACT</name>
<keyword evidence="2" id="KW-1185">Reference proteome</keyword>
<dbReference type="AlphaFoldDB" id="A0A5K7S4D3"/>
<proteinExistence type="predicted"/>
<dbReference type="EMBL" id="AP018694">
    <property type="protein sequence ID" value="BBE16214.1"/>
    <property type="molecule type" value="Genomic_DNA"/>
</dbReference>
<accession>A0A5K7S4D3</accession>
<reference evidence="1" key="1">
    <citation type="journal article" date="2020" name="Int. J. Syst. Evol. Microbiol.">
        <title>Aquipluma nitroreducens gen. nov. sp. nov., a novel facultatively anaerobic bacterium isolated from a freshwater lake.</title>
        <authorList>
            <person name="Watanabe M."/>
            <person name="Kojima H."/>
            <person name="Fukui M."/>
        </authorList>
    </citation>
    <scope>NUCLEOTIDE SEQUENCE</scope>
    <source>
        <strain evidence="1">MeG22</strain>
    </source>
</reference>
<sequence length="119" mass="13131">MVNRNIARYTDVLTAQGFTAQQADLFVGSVNLIDQDNNAQHDILSNRTQLVEGNIGLLNDLYAIIKRICKTGKALYKDSMPVKVPDYTFSSLKKEVGNQAIKKETLESGQNTPIGETVT</sequence>
<evidence type="ECO:0000313" key="2">
    <source>
        <dbReference type="Proteomes" id="UP001193389"/>
    </source>
</evidence>